<feature type="signal peptide" evidence="1">
    <location>
        <begin position="1"/>
        <end position="22"/>
    </location>
</feature>
<name>A0A914WSV0_9BILA</name>
<evidence type="ECO:0000256" key="1">
    <source>
        <dbReference type="SAM" id="SignalP"/>
    </source>
</evidence>
<dbReference type="InterPro" id="IPR029052">
    <property type="entry name" value="Metallo-depent_PP-like"/>
</dbReference>
<dbReference type="Pfam" id="PF00149">
    <property type="entry name" value="Metallophos"/>
    <property type="match status" value="1"/>
</dbReference>
<proteinExistence type="predicted"/>
<dbReference type="SUPFAM" id="SSF56300">
    <property type="entry name" value="Metallo-dependent phosphatases"/>
    <property type="match status" value="1"/>
</dbReference>
<evidence type="ECO:0000313" key="4">
    <source>
        <dbReference type="WBParaSite" id="PSAMB.scaffold5272size12135.g26266.t1"/>
    </source>
</evidence>
<evidence type="ECO:0000259" key="2">
    <source>
        <dbReference type="Pfam" id="PF00149"/>
    </source>
</evidence>
<dbReference type="Proteomes" id="UP000887566">
    <property type="component" value="Unplaced"/>
</dbReference>
<accession>A0A914WSV0</accession>
<dbReference type="WBParaSite" id="PSAMB.scaffold5272size12135.g26266.t1">
    <property type="protein sequence ID" value="PSAMB.scaffold5272size12135.g26266.t1"/>
    <property type="gene ID" value="PSAMB.scaffold5272size12135.g26266"/>
</dbReference>
<dbReference type="GO" id="GO:0016787">
    <property type="term" value="F:hydrolase activity"/>
    <property type="evidence" value="ECO:0007669"/>
    <property type="project" value="InterPro"/>
</dbReference>
<dbReference type="InterPro" id="IPR004843">
    <property type="entry name" value="Calcineurin-like_PHP"/>
</dbReference>
<feature type="chain" id="PRO_5037962459" evidence="1">
    <location>
        <begin position="23"/>
        <end position="386"/>
    </location>
</feature>
<reference evidence="4" key="1">
    <citation type="submission" date="2022-11" db="UniProtKB">
        <authorList>
            <consortium name="WormBaseParasite"/>
        </authorList>
    </citation>
    <scope>IDENTIFICATION</scope>
</reference>
<dbReference type="Gene3D" id="3.60.21.10">
    <property type="match status" value="1"/>
</dbReference>
<dbReference type="CDD" id="cd00838">
    <property type="entry name" value="MPP_superfamily"/>
    <property type="match status" value="1"/>
</dbReference>
<organism evidence="3 4">
    <name type="scientific">Plectus sambesii</name>
    <dbReference type="NCBI Taxonomy" id="2011161"/>
    <lineage>
        <taxon>Eukaryota</taxon>
        <taxon>Metazoa</taxon>
        <taxon>Ecdysozoa</taxon>
        <taxon>Nematoda</taxon>
        <taxon>Chromadorea</taxon>
        <taxon>Plectida</taxon>
        <taxon>Plectina</taxon>
        <taxon>Plectoidea</taxon>
        <taxon>Plectidae</taxon>
        <taxon>Plectus</taxon>
    </lineage>
</organism>
<keyword evidence="1" id="KW-0732">Signal</keyword>
<feature type="domain" description="Calcineurin-like phosphoesterase" evidence="2">
    <location>
        <begin position="71"/>
        <end position="320"/>
    </location>
</feature>
<dbReference type="AlphaFoldDB" id="A0A914WSV0"/>
<keyword evidence="3" id="KW-1185">Reference proteome</keyword>
<evidence type="ECO:0000313" key="3">
    <source>
        <dbReference type="Proteomes" id="UP000887566"/>
    </source>
</evidence>
<sequence length="386" mass="43778">MCRVRVALVGLISIHFAAICSAITERIPVEQPIEIPLSHEFAWKDSKSVANQSFLNAESSAAKASDFYQIFTGDTQYYFPCTPENDECAKLCNEQSKECVIKQARYSNKVQRQSIGSLIKQLAAVGHKPRSIIINGDLTDYGHPEELNAFKVQWEQPIDGVRMFPGLGNHDIQNNIEDCAMNHCGNRMMRYFISYLGKELNIRADYRQTNDFLFAEYQGSFAYSWNECSSTNSSQCVHFVQLNNHPTYERSFEFPIAKWIINSTLEWLSDDLAANVDHPVVINFHRYDEDFPQPDRLAFRDVISNQGSHILAIVFAHFHSSIGVKDNWCINGRNVPLMFSGSVPGNNYLLIRFADDYRSLANVYSLHATGSNQTIVTRLNIATSCS</sequence>
<protein>
    <submittedName>
        <fullName evidence="4">Calcineurin-like phosphoesterase domain-containing protein</fullName>
    </submittedName>
</protein>